<proteinExistence type="predicted"/>
<evidence type="ECO:0000256" key="1">
    <source>
        <dbReference type="SAM" id="Phobius"/>
    </source>
</evidence>
<name>A0A0J9U2E4_PLAVI</name>
<evidence type="ECO:0000313" key="3">
    <source>
        <dbReference type="Proteomes" id="UP000053239"/>
    </source>
</evidence>
<gene>
    <name evidence="2" type="ORF">PVNG_05530</name>
</gene>
<evidence type="ECO:0000313" key="2">
    <source>
        <dbReference type="EMBL" id="KNA02207.1"/>
    </source>
</evidence>
<dbReference type="AlphaFoldDB" id="A0A0J9U2E4"/>
<dbReference type="OrthoDB" id="10646680at2759"/>
<keyword evidence="1" id="KW-0472">Membrane</keyword>
<organism evidence="2 3">
    <name type="scientific">Plasmodium vivax North Korean</name>
    <dbReference type="NCBI Taxonomy" id="1035514"/>
    <lineage>
        <taxon>Eukaryota</taxon>
        <taxon>Sar</taxon>
        <taxon>Alveolata</taxon>
        <taxon>Apicomplexa</taxon>
        <taxon>Aconoidasida</taxon>
        <taxon>Haemosporida</taxon>
        <taxon>Plasmodiidae</taxon>
        <taxon>Plasmodium</taxon>
        <taxon>Plasmodium (Plasmodium)</taxon>
    </lineage>
</organism>
<keyword evidence="1" id="KW-0812">Transmembrane</keyword>
<reference evidence="2 3" key="1">
    <citation type="submission" date="2011-09" db="EMBL/GenBank/DDBJ databases">
        <title>The Genome Sequence of Plasmodium vivax North Korean.</title>
        <authorList>
            <consortium name="The Broad Institute Genome Sequencing Platform"/>
            <consortium name="The Broad Institute Genome Sequencing Center for Infectious Disease"/>
            <person name="Neafsey D."/>
            <person name="Carlton J."/>
            <person name="Barnwell J."/>
            <person name="Collins W."/>
            <person name="Escalante A."/>
            <person name="Mullikin J."/>
            <person name="Saul A."/>
            <person name="Guigo R."/>
            <person name="Camara F."/>
            <person name="Young S.K."/>
            <person name="Zeng Q."/>
            <person name="Gargeya S."/>
            <person name="Fitzgerald M."/>
            <person name="Haas B."/>
            <person name="Abouelleil A."/>
            <person name="Alvarado L."/>
            <person name="Arachchi H.M."/>
            <person name="Berlin A."/>
            <person name="Brown A."/>
            <person name="Chapman S.B."/>
            <person name="Chen Z."/>
            <person name="Dunbar C."/>
            <person name="Freedman E."/>
            <person name="Gearin G."/>
            <person name="Gellesch M."/>
            <person name="Goldberg J."/>
            <person name="Griggs A."/>
            <person name="Gujja S."/>
            <person name="Heiman D."/>
            <person name="Howarth C."/>
            <person name="Larson L."/>
            <person name="Lui A."/>
            <person name="MacDonald P.J.P."/>
            <person name="Montmayeur A."/>
            <person name="Murphy C."/>
            <person name="Neiman D."/>
            <person name="Pearson M."/>
            <person name="Priest M."/>
            <person name="Roberts A."/>
            <person name="Saif S."/>
            <person name="Shea T."/>
            <person name="Shenoy N."/>
            <person name="Sisk P."/>
            <person name="Stolte C."/>
            <person name="Sykes S."/>
            <person name="Wortman J."/>
            <person name="Nusbaum C."/>
            <person name="Birren B."/>
        </authorList>
    </citation>
    <scope>NUCLEOTIDE SEQUENCE [LARGE SCALE GENOMIC DNA]</scope>
    <source>
        <strain evidence="2 3">North Korean</strain>
    </source>
</reference>
<dbReference type="Proteomes" id="UP000053239">
    <property type="component" value="Unassembled WGS sequence"/>
</dbReference>
<protein>
    <recommendedName>
        <fullName evidence="4">Variable surface protein Vir7-like protein</fullName>
    </recommendedName>
</protein>
<feature type="transmembrane region" description="Helical" evidence="1">
    <location>
        <begin position="199"/>
        <end position="219"/>
    </location>
</feature>
<accession>A0A0J9U2E4</accession>
<sequence>MNSYFKNKGIAKSVCEDIVKLYKSLNNLKANSECSKDYKSDCGFFNYWVNFKIRKNTINESDSIKTIYNGIESQFMGVNGYDMNINFLWDINKNDLHKMNILYRLYKKYSDIDGILENSTNETKKLLLSYSTACCTDYLEANYICNGGNDDDSNNHSQFCTHLKEFKTTYEKLYDRVNDKGDEYSNNFIKLSECKNNNIMTTTLVGTTVGLVPLLVGLYKVK</sequence>
<keyword evidence="1" id="KW-1133">Transmembrane helix</keyword>
<evidence type="ECO:0008006" key="4">
    <source>
        <dbReference type="Google" id="ProtNLM"/>
    </source>
</evidence>
<dbReference type="EMBL" id="KQ235191">
    <property type="protein sequence ID" value="KNA02207.1"/>
    <property type="molecule type" value="Genomic_DNA"/>
</dbReference>